<evidence type="ECO:0000256" key="5">
    <source>
        <dbReference type="ARBA" id="ARBA00023136"/>
    </source>
</evidence>
<dbReference type="InterPro" id="IPR025383">
    <property type="entry name" value="MrpA_C/MbhD"/>
</dbReference>
<feature type="transmembrane region" description="Helical" evidence="6">
    <location>
        <begin position="157"/>
        <end position="175"/>
    </location>
</feature>
<dbReference type="AlphaFoldDB" id="A0A368U8G3"/>
<feature type="transmembrane region" description="Helical" evidence="6">
    <location>
        <begin position="99"/>
        <end position="120"/>
    </location>
</feature>
<evidence type="ECO:0000256" key="4">
    <source>
        <dbReference type="ARBA" id="ARBA00022989"/>
    </source>
</evidence>
<evidence type="ECO:0000256" key="3">
    <source>
        <dbReference type="ARBA" id="ARBA00022692"/>
    </source>
</evidence>
<dbReference type="Proteomes" id="UP000253204">
    <property type="component" value="Unassembled WGS sequence"/>
</dbReference>
<comment type="subcellular location">
    <subcellularLocation>
        <location evidence="1">Cell membrane</location>
        <topology evidence="1">Multi-pass membrane protein</topology>
    </subcellularLocation>
</comment>
<feature type="transmembrane region" description="Helical" evidence="6">
    <location>
        <begin position="181"/>
        <end position="203"/>
    </location>
</feature>
<protein>
    <submittedName>
        <fullName evidence="8">DUF4040 domain-containing protein</fullName>
    </submittedName>
</protein>
<proteinExistence type="predicted"/>
<reference evidence="8 9" key="1">
    <citation type="submission" date="2018-07" db="EMBL/GenBank/DDBJ databases">
        <title>Halomonas rutogse sp. nov., isolated from Lake TangqianCo on Tibetan Plateau.</title>
        <authorList>
            <person name="Lu H."/>
            <person name="Xing P."/>
            <person name="Wu Q."/>
        </authorList>
    </citation>
    <scope>NUCLEOTIDE SEQUENCE [LARGE SCALE GENOMIC DNA]</scope>
    <source>
        <strain evidence="8 9">TQ8S</strain>
    </source>
</reference>
<name>A0A368U8G3_9GAMM</name>
<feature type="transmembrane region" description="Helical" evidence="6">
    <location>
        <begin position="6"/>
        <end position="25"/>
    </location>
</feature>
<gene>
    <name evidence="8" type="ORF">DU506_03895</name>
</gene>
<keyword evidence="4 6" id="KW-1133">Transmembrane helix</keyword>
<feature type="domain" description="MrpA C-terminal/MbhD" evidence="7">
    <location>
        <begin position="15"/>
        <end position="79"/>
    </location>
</feature>
<accession>A0A368U8G3</accession>
<dbReference type="EMBL" id="QPIJ01000004">
    <property type="protein sequence ID" value="RCV93255.1"/>
    <property type="molecule type" value="Genomic_DNA"/>
</dbReference>
<keyword evidence="5 6" id="KW-0472">Membrane</keyword>
<evidence type="ECO:0000259" key="7">
    <source>
        <dbReference type="Pfam" id="PF13244"/>
    </source>
</evidence>
<dbReference type="GO" id="GO:0005886">
    <property type="term" value="C:plasma membrane"/>
    <property type="evidence" value="ECO:0007669"/>
    <property type="project" value="UniProtKB-SubCell"/>
</dbReference>
<evidence type="ECO:0000256" key="6">
    <source>
        <dbReference type="SAM" id="Phobius"/>
    </source>
</evidence>
<evidence type="ECO:0000313" key="9">
    <source>
        <dbReference type="Proteomes" id="UP000253204"/>
    </source>
</evidence>
<comment type="caution">
    <text evidence="8">The sequence shown here is derived from an EMBL/GenBank/DDBJ whole genome shotgun (WGS) entry which is preliminary data.</text>
</comment>
<feature type="transmembrane region" description="Helical" evidence="6">
    <location>
        <begin position="56"/>
        <end position="78"/>
    </location>
</feature>
<organism evidence="8 9">
    <name type="scientific">Vreelandella rituensis</name>
    <dbReference type="NCBI Taxonomy" id="2282306"/>
    <lineage>
        <taxon>Bacteria</taxon>
        <taxon>Pseudomonadati</taxon>
        <taxon>Pseudomonadota</taxon>
        <taxon>Gammaproteobacteria</taxon>
        <taxon>Oceanospirillales</taxon>
        <taxon>Halomonadaceae</taxon>
        <taxon>Vreelandella</taxon>
    </lineage>
</organism>
<dbReference type="RefSeq" id="WP_114485642.1">
    <property type="nucleotide sequence ID" value="NZ_CBCSHM010000015.1"/>
</dbReference>
<dbReference type="Gene3D" id="1.10.287.3510">
    <property type="match status" value="1"/>
</dbReference>
<keyword evidence="2" id="KW-1003">Cell membrane</keyword>
<sequence>MSATPPLFDLLLALGLVALALGCLFDRHLVRACSVFVGFALSMALAWWQLGAPWLALAEFSLGAGLTGCSLFYALGVLPPGSPLPSRRDWFREPFRQAAIRAVLALAWMGMIGAALRHSVPVMAYSPMQQPLLLAGVAMSALGLGAFALHRHLLRRLLAFNVLGSGVFLLLAGLTGTMAHAQALIITGLGVAWLGTLLGAMLIRRLYHLQGAKALISDNESIRQKRQGP</sequence>
<evidence type="ECO:0000256" key="1">
    <source>
        <dbReference type="ARBA" id="ARBA00004651"/>
    </source>
</evidence>
<feature type="transmembrane region" description="Helical" evidence="6">
    <location>
        <begin position="132"/>
        <end position="150"/>
    </location>
</feature>
<evidence type="ECO:0000256" key="2">
    <source>
        <dbReference type="ARBA" id="ARBA00022475"/>
    </source>
</evidence>
<keyword evidence="3 6" id="KW-0812">Transmembrane</keyword>
<dbReference type="Pfam" id="PF13244">
    <property type="entry name" value="MbhD"/>
    <property type="match status" value="1"/>
</dbReference>
<feature type="transmembrane region" description="Helical" evidence="6">
    <location>
        <begin position="32"/>
        <end position="50"/>
    </location>
</feature>
<dbReference type="OrthoDB" id="1494613at2"/>
<keyword evidence="9" id="KW-1185">Reference proteome</keyword>
<evidence type="ECO:0000313" key="8">
    <source>
        <dbReference type="EMBL" id="RCV93255.1"/>
    </source>
</evidence>